<feature type="region of interest" description="Disordered" evidence="10">
    <location>
        <begin position="1461"/>
        <end position="1501"/>
    </location>
</feature>
<dbReference type="SUPFAM" id="SSF82866">
    <property type="entry name" value="Multidrug efflux transporter AcrB transmembrane domain"/>
    <property type="match status" value="4"/>
</dbReference>
<evidence type="ECO:0000256" key="4">
    <source>
        <dbReference type="ARBA" id="ARBA00022989"/>
    </source>
</evidence>
<gene>
    <name evidence="13" type="ORF">BRAFLDRAFT_87473</name>
</gene>
<dbReference type="GO" id="GO:0016020">
    <property type="term" value="C:membrane"/>
    <property type="evidence" value="ECO:0007669"/>
    <property type="project" value="InterPro"/>
</dbReference>
<protein>
    <recommendedName>
        <fullName evidence="9">Patched domain-containing protein 3</fullName>
    </recommendedName>
</protein>
<evidence type="ECO:0000256" key="5">
    <source>
        <dbReference type="ARBA" id="ARBA00023136"/>
    </source>
</evidence>
<dbReference type="PANTHER" id="PTHR10796">
    <property type="entry name" value="PATCHED-RELATED"/>
    <property type="match status" value="1"/>
</dbReference>
<feature type="domain" description="SSD" evidence="12">
    <location>
        <begin position="249"/>
        <end position="413"/>
    </location>
</feature>
<feature type="transmembrane region" description="Helical" evidence="11">
    <location>
        <begin position="633"/>
        <end position="654"/>
    </location>
</feature>
<feature type="domain" description="SSD" evidence="12">
    <location>
        <begin position="953"/>
        <end position="1110"/>
    </location>
</feature>
<evidence type="ECO:0000313" key="13">
    <source>
        <dbReference type="EMBL" id="EEN45012.1"/>
    </source>
</evidence>
<dbReference type="eggNOG" id="KOG1934">
    <property type="taxonomic scope" value="Eukaryota"/>
</dbReference>
<evidence type="ECO:0000256" key="7">
    <source>
        <dbReference type="ARBA" id="ARBA00057027"/>
    </source>
</evidence>
<evidence type="ECO:0000256" key="9">
    <source>
        <dbReference type="ARBA" id="ARBA00074262"/>
    </source>
</evidence>
<feature type="transmembrane region" description="Helical" evidence="11">
    <location>
        <begin position="1268"/>
        <end position="1287"/>
    </location>
</feature>
<evidence type="ECO:0000256" key="2">
    <source>
        <dbReference type="ARBA" id="ARBA00022475"/>
    </source>
</evidence>
<evidence type="ECO:0000256" key="1">
    <source>
        <dbReference type="ARBA" id="ARBA00005585"/>
    </source>
</evidence>
<comment type="similarity">
    <text evidence="1">Belongs to the patched family.</text>
</comment>
<comment type="subcellular location">
    <subcellularLocation>
        <location evidence="8">Cell projection</location>
        <location evidence="8">Cilium</location>
        <location evidence="8">Flagellum membrane</location>
        <topology evidence="8">Multi-pass membrane protein</topology>
    </subcellularLocation>
</comment>
<dbReference type="Gene3D" id="1.20.1640.10">
    <property type="entry name" value="Multidrug efflux transporter AcrB transmembrane domain"/>
    <property type="match status" value="3"/>
</dbReference>
<dbReference type="InParanoid" id="C3ZQX1"/>
<feature type="transmembrane region" description="Helical" evidence="11">
    <location>
        <begin position="1294"/>
        <end position="1314"/>
    </location>
</feature>
<dbReference type="PROSITE" id="PS50156">
    <property type="entry name" value="SSD"/>
    <property type="match status" value="2"/>
</dbReference>
<proteinExistence type="inferred from homology"/>
<keyword evidence="2" id="KW-1003">Cell membrane</keyword>
<evidence type="ECO:0000259" key="12">
    <source>
        <dbReference type="PROSITE" id="PS50156"/>
    </source>
</evidence>
<feature type="transmembrane region" description="Helical" evidence="11">
    <location>
        <begin position="1087"/>
        <end position="1111"/>
    </location>
</feature>
<keyword evidence="4 11" id="KW-1133">Transmembrane helix</keyword>
<feature type="transmembrane region" description="Helical" evidence="11">
    <location>
        <begin position="24"/>
        <end position="44"/>
    </location>
</feature>
<feature type="transmembrane region" description="Helical" evidence="11">
    <location>
        <begin position="578"/>
        <end position="598"/>
    </location>
</feature>
<keyword evidence="6" id="KW-0325">Glycoprotein</keyword>
<feature type="transmembrane region" description="Helical" evidence="11">
    <location>
        <begin position="287"/>
        <end position="311"/>
    </location>
</feature>
<feature type="transmembrane region" description="Helical" evidence="11">
    <location>
        <begin position="957"/>
        <end position="975"/>
    </location>
</feature>
<keyword evidence="3 11" id="KW-0812">Transmembrane</keyword>
<dbReference type="InterPro" id="IPR051697">
    <property type="entry name" value="Patched_domain-protein"/>
</dbReference>
<evidence type="ECO:0000256" key="3">
    <source>
        <dbReference type="ARBA" id="ARBA00022692"/>
    </source>
</evidence>
<feature type="transmembrane region" description="Helical" evidence="11">
    <location>
        <begin position="1396"/>
        <end position="1419"/>
    </location>
</feature>
<organism>
    <name type="scientific">Branchiostoma floridae</name>
    <name type="common">Florida lancelet</name>
    <name type="synonym">Amphioxus</name>
    <dbReference type="NCBI Taxonomy" id="7739"/>
    <lineage>
        <taxon>Eukaryota</taxon>
        <taxon>Metazoa</taxon>
        <taxon>Chordata</taxon>
        <taxon>Cephalochordata</taxon>
        <taxon>Leptocardii</taxon>
        <taxon>Amphioxiformes</taxon>
        <taxon>Branchiostomatidae</taxon>
        <taxon>Branchiostoma</taxon>
    </lineage>
</organism>
<dbReference type="GO" id="GO:0097225">
    <property type="term" value="C:sperm midpiece"/>
    <property type="evidence" value="ECO:0007669"/>
    <property type="project" value="UniProtKB-ARBA"/>
</dbReference>
<dbReference type="FunFam" id="1.20.1640.10:FF:000013">
    <property type="entry name" value="PaTched Related family"/>
    <property type="match status" value="1"/>
</dbReference>
<evidence type="ECO:0000256" key="11">
    <source>
        <dbReference type="SAM" id="Phobius"/>
    </source>
</evidence>
<feature type="transmembrane region" description="Helical" evidence="11">
    <location>
        <begin position="1357"/>
        <end position="1384"/>
    </location>
</feature>
<feature type="transmembrane region" description="Helical" evidence="11">
    <location>
        <begin position="1320"/>
        <end position="1345"/>
    </location>
</feature>
<sequence length="1501" mass="165603">MKTAQYHLDRLFGLHGRLMGSKPIPFLIGSFLVASILGVGFVFIQAEWDIVYLFSPENGRASQDQAAVSRCFPTNYSDFVPNRQTNVGNFGKVIIVTDDTGNLLNCELARQVQTIHQAIVAMPVTVGEQTLTYEDLCARRNQTCVYSPLVDLVRRQCHGHVGTMNITFPIANCCENVSMFLGHQIGGVDYLPDGRTLKRARALQLSYYLQPDDGGTAEAWEQTFTSKMLELSNENITAVPLTSRTLETDIINTSAAVVRRFALMFLLVSIVCSVSLSADWVRAKVLVGIGSLLALALAFLSTFGLLLWLGFKFIPPIGLISFPMLGLEAANRLHLATSWWRTDETAAVPERLGRTLHETGVPMTCTAVILAVTYGVSSVTDFPGLKTFFIFSALVTVFLLLYHVVADDSVSASFYKSEERFFSTFGPPVSVVVVSGNEYWRQDFLNDILDLKTDLERSSYVYNINGTEEGRFWLSEFLNFVRSVGVSVDSQNDFVAFLKSTFLDNRSHGPYVSDVVIHNDTISCSRFVIQTKDTYKFRDSVTAVHEFQQIIQEYDMNALVFHPSFFFNDMLTQIYWEATRFSATLAGSLFGIVFLLTFHPVVSLLALMSCASICVGIVGFSVLWGVTLDINSFMSFSLAASFSVEHCLRLLLLFVSVPNAGAKQTVVSMTGPVALQHFVATICAVSILSTYNTMLFRNYFKILFFTILFSFMHAFLFLPGCFYLELFGGLGAGMYFMASDSSVEGLYTPENGRGKTERAVVQQHFPLNDSEAFQASRIITNGRSASVIVTSKVNGDVLSTSVLQQALSLYNNISGLEVRISATDYTFADLCVKWQSQCVVGGYHLLNFTLEKDENTTIGYPWTNLPDGTRLFSGAALGGVTLEPGTEEVVSTAVAFKLTFYLRSEMPGDDKLSEEWEKVFLSYMENFESDIIDVSRTSSQSLEEELSALTPRIIPRFAITFTVLITFSVVSCMMLDMVRSKPWLGMLGAVSAGLAVVSSLGLCLYCGVTFTSVVASMPFLIVGIGVDDMFIMLAAWRKTHPGGSVEERMRETYAEAAVSITITTITDGLAFGIGAITVFPAIRIFCIYTGVAVLFDYLFQITFFGACMVFVGRREKGNRHAVTCMRAAIPSEARDRSGCYRLFCTGNAMAGVNDKGEFSGSDHAIMTFFKDYFGPFITKTWVKVIVMVVFAGYLGCAMWGCLQLREGIRLSNLAADDSYVTKEVTDSVREKEMVIKMRGLADQSPFNTTVYHPSFIFYDQYIAILPNTLQNLGIATATMFVVALVLVPHPVCSIWVTLSIASICTGVVGYMTFWDVNLDAISMINIIMCIGFSVDFSAHITYAFVSCKEDSSNAKAVFALYTLGMPILQGSLSTILGVAALSTAPSYIFRTFFKTMFLVILLGALHGLVVLPVVLTFLGPGTCTCRNNRVCGESESSQCVSQHNNDLVDDTMRAWLESLKTPEASNAKSGRPSSDQQIYNSNLPTSSQQEYTNPSFQPDDK</sequence>
<dbReference type="InterPro" id="IPR003392">
    <property type="entry name" value="PTHD_SSD"/>
</dbReference>
<name>C3ZQX1_BRAFL</name>
<feature type="transmembrane region" description="Helical" evidence="11">
    <location>
        <begin position="1016"/>
        <end position="1036"/>
    </location>
</feature>
<feature type="transmembrane region" description="Helical" evidence="11">
    <location>
        <begin position="604"/>
        <end position="626"/>
    </location>
</feature>
<dbReference type="EMBL" id="GG666663">
    <property type="protein sequence ID" value="EEN45012.1"/>
    <property type="molecule type" value="Genomic_DNA"/>
</dbReference>
<feature type="transmembrane region" description="Helical" evidence="11">
    <location>
        <begin position="388"/>
        <end position="406"/>
    </location>
</feature>
<feature type="transmembrane region" description="Helical" evidence="11">
    <location>
        <begin position="1057"/>
        <end position="1081"/>
    </location>
</feature>
<dbReference type="Pfam" id="PF02460">
    <property type="entry name" value="Patched"/>
    <property type="match status" value="2"/>
</dbReference>
<dbReference type="PANTHER" id="PTHR10796:SF92">
    <property type="entry name" value="PATCHED-RELATED, ISOFORM A"/>
    <property type="match status" value="1"/>
</dbReference>
<feature type="transmembrane region" description="Helical" evidence="11">
    <location>
        <begin position="987"/>
        <end position="1010"/>
    </location>
</feature>
<evidence type="ECO:0000256" key="10">
    <source>
        <dbReference type="SAM" id="MobiDB-lite"/>
    </source>
</evidence>
<evidence type="ECO:0000256" key="8">
    <source>
        <dbReference type="ARBA" id="ARBA00060429"/>
    </source>
</evidence>
<evidence type="ECO:0000256" key="6">
    <source>
        <dbReference type="ARBA" id="ARBA00023180"/>
    </source>
</evidence>
<comment type="function">
    <text evidence="7">May play a role in sperm development or sperm function. However, does not appear to have an essential role in spermatogenesis or male fertility.</text>
</comment>
<feature type="transmembrane region" description="Helical" evidence="11">
    <location>
        <begin position="674"/>
        <end position="692"/>
    </location>
</feature>
<keyword evidence="5 11" id="KW-0472">Membrane</keyword>
<dbReference type="InterPro" id="IPR000731">
    <property type="entry name" value="SSD"/>
</dbReference>
<feature type="transmembrane region" description="Helical" evidence="11">
    <location>
        <begin position="1180"/>
        <end position="1200"/>
    </location>
</feature>
<accession>C3ZQX1</accession>
<feature type="transmembrane region" description="Helical" evidence="11">
    <location>
        <begin position="699"/>
        <end position="718"/>
    </location>
</feature>
<feature type="compositionally biased region" description="Polar residues" evidence="10">
    <location>
        <begin position="1463"/>
        <end position="1501"/>
    </location>
</feature>
<feature type="transmembrane region" description="Helical" evidence="11">
    <location>
        <begin position="261"/>
        <end position="281"/>
    </location>
</feature>
<reference evidence="13" key="1">
    <citation type="journal article" date="2008" name="Nature">
        <title>The amphioxus genome and the evolution of the chordate karyotype.</title>
        <authorList>
            <consortium name="US DOE Joint Genome Institute (JGI-PGF)"/>
            <person name="Putnam N.H."/>
            <person name="Butts T."/>
            <person name="Ferrier D.E.K."/>
            <person name="Furlong R.F."/>
            <person name="Hellsten U."/>
            <person name="Kawashima T."/>
            <person name="Robinson-Rechavi M."/>
            <person name="Shoguchi E."/>
            <person name="Terry A."/>
            <person name="Yu J.-K."/>
            <person name="Benito-Gutierrez E.L."/>
            <person name="Dubchak I."/>
            <person name="Garcia-Fernandez J."/>
            <person name="Gibson-Brown J.J."/>
            <person name="Grigoriev I.V."/>
            <person name="Horton A.C."/>
            <person name="de Jong P.J."/>
            <person name="Jurka J."/>
            <person name="Kapitonov V.V."/>
            <person name="Kohara Y."/>
            <person name="Kuroki Y."/>
            <person name="Lindquist E."/>
            <person name="Lucas S."/>
            <person name="Osoegawa K."/>
            <person name="Pennacchio L.A."/>
            <person name="Salamov A.A."/>
            <person name="Satou Y."/>
            <person name="Sauka-Spengler T."/>
            <person name="Schmutz J."/>
            <person name="Shin-I T."/>
            <person name="Toyoda A."/>
            <person name="Bronner-Fraser M."/>
            <person name="Fujiyama A."/>
            <person name="Holland L.Z."/>
            <person name="Holland P.W.H."/>
            <person name="Satoh N."/>
            <person name="Rokhsar D.S."/>
        </authorList>
    </citation>
    <scope>NUCLEOTIDE SEQUENCE [LARGE SCALE GENOMIC DNA]</scope>
    <source>
        <strain evidence="13">S238N-H82</strain>
        <tissue evidence="13">Testes</tissue>
    </source>
</reference>